<evidence type="ECO:0000256" key="1">
    <source>
        <dbReference type="ARBA" id="ARBA00022448"/>
    </source>
</evidence>
<organism evidence="5 6">
    <name type="scientific">Gaiella occulta</name>
    <dbReference type="NCBI Taxonomy" id="1002870"/>
    <lineage>
        <taxon>Bacteria</taxon>
        <taxon>Bacillati</taxon>
        <taxon>Actinomycetota</taxon>
        <taxon>Thermoleophilia</taxon>
        <taxon>Gaiellales</taxon>
        <taxon>Gaiellaceae</taxon>
        <taxon>Gaiella</taxon>
    </lineage>
</organism>
<dbReference type="SMART" id="SM00382">
    <property type="entry name" value="AAA"/>
    <property type="match status" value="1"/>
</dbReference>
<dbReference type="PANTHER" id="PTHR42939">
    <property type="entry name" value="ABC TRANSPORTER ATP-BINDING PROTEIN ALBC-RELATED"/>
    <property type="match status" value="1"/>
</dbReference>
<sequence>MASSHPPVPLVARGLAKRYGRAAALADVDVRVPAGRVVGLVGPNGSGKTTLLHVVAGLTRPDAGTAVVAGEPAGSRLARARVGLVPDEPAGFDELTVGELVALVHGLWRAGDEATVRARVLLDAFGLAPRAGQRLGSLSRGLRRQASIVAAFSLAPPLVLVDEATATLDPEAIVVLDEAMRALASRGCGVLLATQDLAFADASCDELVLLAQGRVVERGTPAELRERRRASSIEEVFLDVVGERGLRGRVRDDLAAL</sequence>
<proteinExistence type="predicted"/>
<evidence type="ECO:0000256" key="2">
    <source>
        <dbReference type="ARBA" id="ARBA00022741"/>
    </source>
</evidence>
<evidence type="ECO:0000313" key="5">
    <source>
        <dbReference type="EMBL" id="RDI74573.1"/>
    </source>
</evidence>
<dbReference type="Pfam" id="PF00005">
    <property type="entry name" value="ABC_tran"/>
    <property type="match status" value="1"/>
</dbReference>
<keyword evidence="6" id="KW-1185">Reference proteome</keyword>
<dbReference type="SUPFAM" id="SSF52540">
    <property type="entry name" value="P-loop containing nucleoside triphosphate hydrolases"/>
    <property type="match status" value="1"/>
</dbReference>
<dbReference type="InterPro" id="IPR051782">
    <property type="entry name" value="ABC_Transporter_VariousFunc"/>
</dbReference>
<dbReference type="GO" id="GO:0005524">
    <property type="term" value="F:ATP binding"/>
    <property type="evidence" value="ECO:0007669"/>
    <property type="project" value="UniProtKB-KW"/>
</dbReference>
<evidence type="ECO:0000313" key="6">
    <source>
        <dbReference type="Proteomes" id="UP000254134"/>
    </source>
</evidence>
<reference evidence="6" key="2">
    <citation type="journal article" date="2019" name="MicrobiologyOpen">
        <title>High-quality draft genome sequence of Gaiella occulta isolated from a 150 meter deep mineral water borehole and comparison with the genome sequences of other deep-branching lineages of the phylum Actinobacteria.</title>
        <authorList>
            <person name="Severino R."/>
            <person name="Froufe H.J.C."/>
            <person name="Barroso C."/>
            <person name="Albuquerque L."/>
            <person name="Lobo-da-Cunha A."/>
            <person name="da Costa M.S."/>
            <person name="Egas C."/>
        </authorList>
    </citation>
    <scope>NUCLEOTIDE SEQUENCE [LARGE SCALE GENOMIC DNA]</scope>
    <source>
        <strain evidence="6">F2-233</strain>
    </source>
</reference>
<name>A0A7M2YWR7_9ACTN</name>
<dbReference type="GO" id="GO:0016887">
    <property type="term" value="F:ATP hydrolysis activity"/>
    <property type="evidence" value="ECO:0007669"/>
    <property type="project" value="InterPro"/>
</dbReference>
<dbReference type="RefSeq" id="WP_181813455.1">
    <property type="nucleotide sequence ID" value="NZ_QQZY01000003.1"/>
</dbReference>
<dbReference type="AlphaFoldDB" id="A0A7M2YWR7"/>
<gene>
    <name evidence="5" type="ORF">Gocc_1462</name>
</gene>
<keyword evidence="3" id="KW-0067">ATP-binding</keyword>
<evidence type="ECO:0000259" key="4">
    <source>
        <dbReference type="PROSITE" id="PS50893"/>
    </source>
</evidence>
<feature type="domain" description="ABC transporter" evidence="4">
    <location>
        <begin position="10"/>
        <end position="237"/>
    </location>
</feature>
<accession>A0A7M2YWR7</accession>
<comment type="caution">
    <text evidence="5">The sequence shown here is derived from an EMBL/GenBank/DDBJ whole genome shotgun (WGS) entry which is preliminary data.</text>
</comment>
<keyword evidence="2" id="KW-0547">Nucleotide-binding</keyword>
<dbReference type="EMBL" id="QQZY01000003">
    <property type="protein sequence ID" value="RDI74573.1"/>
    <property type="molecule type" value="Genomic_DNA"/>
</dbReference>
<dbReference type="CDD" id="cd03230">
    <property type="entry name" value="ABC_DR_subfamily_A"/>
    <property type="match status" value="1"/>
</dbReference>
<dbReference type="Proteomes" id="UP000254134">
    <property type="component" value="Unassembled WGS sequence"/>
</dbReference>
<dbReference type="PANTHER" id="PTHR42939:SF1">
    <property type="entry name" value="ABC TRANSPORTER ATP-BINDING PROTEIN ALBC-RELATED"/>
    <property type="match status" value="1"/>
</dbReference>
<evidence type="ECO:0000256" key="3">
    <source>
        <dbReference type="ARBA" id="ARBA00022840"/>
    </source>
</evidence>
<reference evidence="5 6" key="1">
    <citation type="submission" date="2018-07" db="EMBL/GenBank/DDBJ databases">
        <title>High-quality-draft genome sequence of Gaiella occulta.</title>
        <authorList>
            <person name="Severino R."/>
            <person name="Froufe H.J.C."/>
            <person name="Rainey F.A."/>
            <person name="Barroso C."/>
            <person name="Albuquerque L."/>
            <person name="Lobo-Da-Cunha A."/>
            <person name="Da Costa M.S."/>
            <person name="Egas C."/>
        </authorList>
    </citation>
    <scope>NUCLEOTIDE SEQUENCE [LARGE SCALE GENOMIC DNA]</scope>
    <source>
        <strain evidence="5 6">F2-233</strain>
    </source>
</reference>
<dbReference type="Gene3D" id="3.40.50.300">
    <property type="entry name" value="P-loop containing nucleotide triphosphate hydrolases"/>
    <property type="match status" value="1"/>
</dbReference>
<dbReference type="InterPro" id="IPR003593">
    <property type="entry name" value="AAA+_ATPase"/>
</dbReference>
<protein>
    <submittedName>
        <fullName evidence="5">ABC-type multidrug transport system ATPase component</fullName>
    </submittedName>
</protein>
<dbReference type="PROSITE" id="PS50893">
    <property type="entry name" value="ABC_TRANSPORTER_2"/>
    <property type="match status" value="1"/>
</dbReference>
<dbReference type="InterPro" id="IPR003439">
    <property type="entry name" value="ABC_transporter-like_ATP-bd"/>
</dbReference>
<keyword evidence="1" id="KW-0813">Transport</keyword>
<dbReference type="InterPro" id="IPR027417">
    <property type="entry name" value="P-loop_NTPase"/>
</dbReference>